<evidence type="ECO:0000313" key="2">
    <source>
        <dbReference type="EMBL" id="CAG7711647.1"/>
    </source>
</evidence>
<keyword evidence="3" id="KW-1185">Reference proteome</keyword>
<dbReference type="PROSITE" id="PS50191">
    <property type="entry name" value="CRAL_TRIO"/>
    <property type="match status" value="1"/>
</dbReference>
<sequence>MDEEDRPIWVVEFGKWNVRKTIEEGPRSQELLEKYIDQMALNALNSMNFTADPDTTPQIISIVDLEGFNYRQLASPQSLSFILKKFAFFSQAISKYVSVAYMVNTNFVAETMINLLRPVLGEALSRFEVHGTNKAKWMPKLAQKLPKDQIPE</sequence>
<feature type="domain" description="CRAL-TRIO" evidence="1">
    <location>
        <begin position="1"/>
        <end position="152"/>
    </location>
</feature>
<name>A0A8J2JB53_9HEXA</name>
<protein>
    <recommendedName>
        <fullName evidence="1">CRAL-TRIO domain-containing protein</fullName>
    </recommendedName>
</protein>
<dbReference type="EMBL" id="CAJVCH010032370">
    <property type="protein sequence ID" value="CAG7711647.1"/>
    <property type="molecule type" value="Genomic_DNA"/>
</dbReference>
<gene>
    <name evidence="2" type="ORF">AFUS01_LOCUS5106</name>
</gene>
<feature type="non-terminal residue" evidence="2">
    <location>
        <position position="152"/>
    </location>
</feature>
<dbReference type="InterPro" id="IPR001251">
    <property type="entry name" value="CRAL-TRIO_dom"/>
</dbReference>
<evidence type="ECO:0000313" key="3">
    <source>
        <dbReference type="Proteomes" id="UP000708208"/>
    </source>
</evidence>
<dbReference type="Pfam" id="PF00650">
    <property type="entry name" value="CRAL_TRIO"/>
    <property type="match status" value="1"/>
</dbReference>
<proteinExistence type="predicted"/>
<accession>A0A8J2JB53</accession>
<organism evidence="2 3">
    <name type="scientific">Allacma fusca</name>
    <dbReference type="NCBI Taxonomy" id="39272"/>
    <lineage>
        <taxon>Eukaryota</taxon>
        <taxon>Metazoa</taxon>
        <taxon>Ecdysozoa</taxon>
        <taxon>Arthropoda</taxon>
        <taxon>Hexapoda</taxon>
        <taxon>Collembola</taxon>
        <taxon>Symphypleona</taxon>
        <taxon>Sminthuridae</taxon>
        <taxon>Allacma</taxon>
    </lineage>
</organism>
<dbReference type="Proteomes" id="UP000708208">
    <property type="component" value="Unassembled WGS sequence"/>
</dbReference>
<dbReference type="AlphaFoldDB" id="A0A8J2JB53"/>
<comment type="caution">
    <text evidence="2">The sequence shown here is derived from an EMBL/GenBank/DDBJ whole genome shotgun (WGS) entry which is preliminary data.</text>
</comment>
<evidence type="ECO:0000259" key="1">
    <source>
        <dbReference type="PROSITE" id="PS50191"/>
    </source>
</evidence>
<dbReference type="CDD" id="cd00170">
    <property type="entry name" value="SEC14"/>
    <property type="match status" value="1"/>
</dbReference>
<dbReference type="OrthoDB" id="1434354at2759"/>
<reference evidence="2" key="1">
    <citation type="submission" date="2021-06" db="EMBL/GenBank/DDBJ databases">
        <authorList>
            <person name="Hodson N. C."/>
            <person name="Mongue J. A."/>
            <person name="Jaron S. K."/>
        </authorList>
    </citation>
    <scope>NUCLEOTIDE SEQUENCE</scope>
</reference>